<feature type="transmembrane region" description="Helical" evidence="1">
    <location>
        <begin position="119"/>
        <end position="147"/>
    </location>
</feature>
<dbReference type="RefSeq" id="WP_101893941.1">
    <property type="nucleotide sequence ID" value="NZ_CP022684.1"/>
</dbReference>
<reference evidence="4" key="1">
    <citation type="submission" date="2017-08" db="EMBL/GenBank/DDBJ databases">
        <title>Direct submision.</title>
        <authorList>
            <person name="Kim S.-J."/>
            <person name="Rhee S.-K."/>
        </authorList>
    </citation>
    <scope>NUCLEOTIDE SEQUENCE [LARGE SCALE GENOMIC DNA]</scope>
    <source>
        <strain evidence="4">GI5</strain>
    </source>
</reference>
<protein>
    <recommendedName>
        <fullName evidence="2">Signal transduction histidine kinase internal region domain-containing protein</fullName>
    </recommendedName>
</protein>
<feature type="transmembrane region" description="Helical" evidence="1">
    <location>
        <begin position="88"/>
        <end position="113"/>
    </location>
</feature>
<sequence>MSRPSMTQQEQEENFFLPDLCDRQSVFFLVLIAELFSLVIVLVGSSLMAFDWMQLGLVSLFVQWVALSSAAILCKLRGYLRSLPQQRAVLLSYLLIPANTWLMSVLSQVWFSFNPQGSLLAIVFSNSVLTHVVIAAIIGGLVIRYFYLQAMLIARRQSELLHRIQALQSRIRPHFLFNSMNIIASLIETDPRTAETVVEDLSALFRASLHHVGNQVPLDEEFELCNKYLNIEKLRLGKRLDVQWDIRSVPKEVMIPLLTLQPLLENAVLHGVQPLPQGGIVEIRASYSHGVFELTITNPFVEKGADVESGGNRMALENTRNRLAALYGDRAKLTGYAEGSRYITRLSYPYPVKTG</sequence>
<evidence type="ECO:0000313" key="4">
    <source>
        <dbReference type="Proteomes" id="UP000235116"/>
    </source>
</evidence>
<keyword evidence="1" id="KW-1133">Transmembrane helix</keyword>
<dbReference type="OrthoDB" id="2514702at2"/>
<feature type="domain" description="Signal transduction histidine kinase internal region" evidence="2">
    <location>
        <begin position="163"/>
        <end position="240"/>
    </location>
</feature>
<name>A0A2K9LJZ1_9GAMM</name>
<dbReference type="PANTHER" id="PTHR34220:SF7">
    <property type="entry name" value="SENSOR HISTIDINE KINASE YPDA"/>
    <property type="match status" value="1"/>
</dbReference>
<dbReference type="Pfam" id="PF06580">
    <property type="entry name" value="His_kinase"/>
    <property type="match status" value="1"/>
</dbReference>
<organism evidence="3 4">
    <name type="scientific">Ketobacter alkanivorans</name>
    <dbReference type="NCBI Taxonomy" id="1917421"/>
    <lineage>
        <taxon>Bacteria</taxon>
        <taxon>Pseudomonadati</taxon>
        <taxon>Pseudomonadota</taxon>
        <taxon>Gammaproteobacteria</taxon>
        <taxon>Pseudomonadales</taxon>
        <taxon>Ketobacteraceae</taxon>
        <taxon>Ketobacter</taxon>
    </lineage>
</organism>
<evidence type="ECO:0000313" key="3">
    <source>
        <dbReference type="EMBL" id="AUM12573.1"/>
    </source>
</evidence>
<dbReference type="PANTHER" id="PTHR34220">
    <property type="entry name" value="SENSOR HISTIDINE KINASE YPDA"/>
    <property type="match status" value="1"/>
</dbReference>
<proteinExistence type="predicted"/>
<dbReference type="Proteomes" id="UP000235116">
    <property type="component" value="Chromosome"/>
</dbReference>
<evidence type="ECO:0000259" key="2">
    <source>
        <dbReference type="Pfam" id="PF06580"/>
    </source>
</evidence>
<accession>A0A2K9LJZ1</accession>
<dbReference type="InterPro" id="IPR050640">
    <property type="entry name" value="Bact_2-comp_sensor_kinase"/>
</dbReference>
<dbReference type="AlphaFoldDB" id="A0A2K9LJZ1"/>
<evidence type="ECO:0000256" key="1">
    <source>
        <dbReference type="SAM" id="Phobius"/>
    </source>
</evidence>
<feature type="transmembrane region" description="Helical" evidence="1">
    <location>
        <begin position="56"/>
        <end position="76"/>
    </location>
</feature>
<dbReference type="InterPro" id="IPR010559">
    <property type="entry name" value="Sig_transdc_His_kin_internal"/>
</dbReference>
<feature type="transmembrane region" description="Helical" evidence="1">
    <location>
        <begin position="26"/>
        <end position="50"/>
    </location>
</feature>
<keyword evidence="4" id="KW-1185">Reference proteome</keyword>
<dbReference type="Gene3D" id="3.30.565.10">
    <property type="entry name" value="Histidine kinase-like ATPase, C-terminal domain"/>
    <property type="match status" value="1"/>
</dbReference>
<dbReference type="GO" id="GO:0016020">
    <property type="term" value="C:membrane"/>
    <property type="evidence" value="ECO:0007669"/>
    <property type="project" value="InterPro"/>
</dbReference>
<dbReference type="InterPro" id="IPR036890">
    <property type="entry name" value="HATPase_C_sf"/>
</dbReference>
<dbReference type="EMBL" id="CP022684">
    <property type="protein sequence ID" value="AUM12573.1"/>
    <property type="molecule type" value="Genomic_DNA"/>
</dbReference>
<dbReference type="SUPFAM" id="SSF55874">
    <property type="entry name" value="ATPase domain of HSP90 chaperone/DNA topoisomerase II/histidine kinase"/>
    <property type="match status" value="1"/>
</dbReference>
<dbReference type="KEGG" id="kak:Kalk_09160"/>
<keyword evidence="1" id="KW-0472">Membrane</keyword>
<keyword evidence="1" id="KW-0812">Transmembrane</keyword>
<dbReference type="GO" id="GO:0000155">
    <property type="term" value="F:phosphorelay sensor kinase activity"/>
    <property type="evidence" value="ECO:0007669"/>
    <property type="project" value="InterPro"/>
</dbReference>
<gene>
    <name evidence="3" type="ORF">Kalk_09160</name>
</gene>